<dbReference type="InterPro" id="IPR000326">
    <property type="entry name" value="PAP2/HPO"/>
</dbReference>
<feature type="transmembrane region" description="Helical" evidence="9">
    <location>
        <begin position="372"/>
        <end position="392"/>
    </location>
</feature>
<sequence>MASDSSLVFSDASHSNLLSEEPPSSSHTGPGGADLSISELSLTDKPEVSTPAGKRREDRLQEDLFVLKKLNAVLSSFNDALGDVGSQNERVAAQLVQTEGLLNKYVDILKESQEFSKLILDEDWEGADADELIIQREQEEEAERARKIAEERAAAAQREKERREKEEKERIAQLERERIEKEKKERGLSMPRPKFSLSVPSSAATSRMGSPAEELEQPMDIYDAGLPWWRAAFRRQLLKSIRVESVLVARMQKAVRNQTLDMYFVYTSAMGSHTFFMLFLPMLFFFGYPELGQGLVITLAAGIYVTSVLKDLFCSPRPFAPPVTRLTIGTHHLEYGFPSTHSTNSVSLALLFFAFLHEHAFPIDDQAPSVSFPVYVACTAGLVFYVISIVFGRLYLGMHSFTDCIAGVLVGVYVWLIHTSFRGIPVSLAVSGFTYSTTLLKGWGWGAQLDAWIANTPASSFRVPLTLIPLALLAVNQHPQPIDNCPCFEDAIAIGSVALGMLVGRWGVPHFLPQSADRTVVMPGSGWVLQAGGVWEIVPRTWADVGVWWGIAFCKMFFGILAIFVWRLTAKAIMHSALPPTFRFLAKLIRLPNRRFYTPATDYTSIPPVETLHPIPSVIDLTATAGVEIGGIGSGYAALNGHGNGKRGLRRRVDTARGDGLHAKDSDAGAEDETVKKRYDADVLTKLVVYAGIAIISIEIMPVFFQEVGWGLRSWPM</sequence>
<feature type="compositionally biased region" description="Basic and acidic residues" evidence="8">
    <location>
        <begin position="156"/>
        <end position="187"/>
    </location>
</feature>
<dbReference type="InterPro" id="IPR013960">
    <property type="entry name" value="DASH_Duo1"/>
</dbReference>
<feature type="compositionally biased region" description="Polar residues" evidence="8">
    <location>
        <begin position="198"/>
        <end position="208"/>
    </location>
</feature>
<dbReference type="SMART" id="SM00014">
    <property type="entry name" value="acidPPc"/>
    <property type="match status" value="1"/>
</dbReference>
<evidence type="ECO:0000256" key="2">
    <source>
        <dbReference type="ARBA" id="ARBA00022692"/>
    </source>
</evidence>
<accession>A0ABQ0LZ79</accession>
<dbReference type="InterPro" id="IPR036938">
    <property type="entry name" value="PAP2/HPO_sf"/>
</dbReference>
<dbReference type="Pfam" id="PF08651">
    <property type="entry name" value="DASH_Duo1"/>
    <property type="match status" value="1"/>
</dbReference>
<comment type="similarity">
    <text evidence="7">Belongs to the type 2 lipid phosphate phosphatase family.</text>
</comment>
<proteinExistence type="inferred from homology"/>
<dbReference type="Gene3D" id="1.20.144.10">
    <property type="entry name" value="Phosphatidic acid phosphatase type 2/haloperoxidase"/>
    <property type="match status" value="1"/>
</dbReference>
<evidence type="ECO:0000256" key="5">
    <source>
        <dbReference type="ARBA" id="ARBA00022989"/>
    </source>
</evidence>
<evidence type="ECO:0000256" key="1">
    <source>
        <dbReference type="ARBA" id="ARBA00004477"/>
    </source>
</evidence>
<dbReference type="Proteomes" id="UP000815677">
    <property type="component" value="Unassembled WGS sequence"/>
</dbReference>
<evidence type="ECO:0000256" key="4">
    <source>
        <dbReference type="ARBA" id="ARBA00022824"/>
    </source>
</evidence>
<evidence type="ECO:0000256" key="3">
    <source>
        <dbReference type="ARBA" id="ARBA00022801"/>
    </source>
</evidence>
<evidence type="ECO:0000256" key="8">
    <source>
        <dbReference type="SAM" id="MobiDB-lite"/>
    </source>
</evidence>
<feature type="transmembrane region" description="Helical" evidence="9">
    <location>
        <begin position="404"/>
        <end position="421"/>
    </location>
</feature>
<dbReference type="Pfam" id="PF01569">
    <property type="entry name" value="PAP2"/>
    <property type="match status" value="1"/>
</dbReference>
<feature type="transmembrane region" description="Helical" evidence="9">
    <location>
        <begin position="294"/>
        <end position="314"/>
    </location>
</feature>
<feature type="transmembrane region" description="Helical" evidence="9">
    <location>
        <begin position="335"/>
        <end position="356"/>
    </location>
</feature>
<dbReference type="PANTHER" id="PTHR14969">
    <property type="entry name" value="SPHINGOSINE-1-PHOSPHATE PHOSPHOHYDROLASE"/>
    <property type="match status" value="1"/>
</dbReference>
<reference evidence="11" key="1">
    <citation type="submission" date="2014-09" db="EMBL/GenBank/DDBJ databases">
        <title>Genome sequence of the luminous mushroom Mycena chlorophos for searching fungal bioluminescence genes.</title>
        <authorList>
            <person name="Tanaka Y."/>
            <person name="Kasuga D."/>
            <person name="Oba Y."/>
            <person name="Hase S."/>
            <person name="Sato K."/>
            <person name="Oba Y."/>
            <person name="Sakakibara Y."/>
        </authorList>
    </citation>
    <scope>NUCLEOTIDE SEQUENCE</scope>
</reference>
<evidence type="ECO:0000259" key="10">
    <source>
        <dbReference type="SMART" id="SM00014"/>
    </source>
</evidence>
<dbReference type="PANTHER" id="PTHR14969:SF28">
    <property type="entry name" value="DIHYDROSPHINGOSINE 1-PHOSPHATE PHOSPHATASE LCB3-RELATED"/>
    <property type="match status" value="1"/>
</dbReference>
<feature type="domain" description="Phosphatidic acid phosphatase type 2/haloperoxidase" evidence="10">
    <location>
        <begin position="293"/>
        <end position="419"/>
    </location>
</feature>
<dbReference type="CDD" id="cd03388">
    <property type="entry name" value="PAP2_SPPase1"/>
    <property type="match status" value="1"/>
</dbReference>
<dbReference type="EMBL" id="DF849259">
    <property type="protein sequence ID" value="GAT56355.1"/>
    <property type="molecule type" value="Genomic_DNA"/>
</dbReference>
<protein>
    <submittedName>
        <fullName evidence="11">Sphingosine-1-phosphate phosphatase</fullName>
    </submittedName>
</protein>
<evidence type="ECO:0000313" key="11">
    <source>
        <dbReference type="EMBL" id="GAT56355.1"/>
    </source>
</evidence>
<evidence type="ECO:0000256" key="6">
    <source>
        <dbReference type="ARBA" id="ARBA00023136"/>
    </source>
</evidence>
<evidence type="ECO:0000256" key="9">
    <source>
        <dbReference type="SAM" id="Phobius"/>
    </source>
</evidence>
<keyword evidence="3" id="KW-0378">Hydrolase</keyword>
<dbReference type="SUPFAM" id="SSF48317">
    <property type="entry name" value="Acid phosphatase/Vanadium-dependent haloperoxidase"/>
    <property type="match status" value="1"/>
</dbReference>
<feature type="transmembrane region" description="Helical" evidence="9">
    <location>
        <begin position="687"/>
        <end position="705"/>
    </location>
</feature>
<feature type="region of interest" description="Disordered" evidence="8">
    <location>
        <begin position="1"/>
        <end position="56"/>
    </location>
</feature>
<evidence type="ECO:0000313" key="12">
    <source>
        <dbReference type="Proteomes" id="UP000815677"/>
    </source>
</evidence>
<feature type="region of interest" description="Disordered" evidence="8">
    <location>
        <begin position="156"/>
        <end position="212"/>
    </location>
</feature>
<gene>
    <name evidence="11" type="ORF">MCHLO_13013</name>
</gene>
<feature type="transmembrane region" description="Helical" evidence="9">
    <location>
        <begin position="547"/>
        <end position="566"/>
    </location>
</feature>
<keyword evidence="12" id="KW-1185">Reference proteome</keyword>
<name>A0ABQ0LZ79_MYCCL</name>
<feature type="transmembrane region" description="Helical" evidence="9">
    <location>
        <begin position="263"/>
        <end position="288"/>
    </location>
</feature>
<comment type="subcellular location">
    <subcellularLocation>
        <location evidence="1">Endoplasmic reticulum membrane</location>
        <topology evidence="1">Multi-pass membrane protein</topology>
    </subcellularLocation>
</comment>
<keyword evidence="2 9" id="KW-0812">Transmembrane</keyword>
<feature type="compositionally biased region" description="Low complexity" evidence="8">
    <location>
        <begin position="13"/>
        <end position="27"/>
    </location>
</feature>
<evidence type="ECO:0000256" key="7">
    <source>
        <dbReference type="ARBA" id="ARBA00038324"/>
    </source>
</evidence>
<organism evidence="11 12">
    <name type="scientific">Mycena chlorophos</name>
    <name type="common">Agaric fungus</name>
    <name type="synonym">Agaricus chlorophos</name>
    <dbReference type="NCBI Taxonomy" id="658473"/>
    <lineage>
        <taxon>Eukaryota</taxon>
        <taxon>Fungi</taxon>
        <taxon>Dikarya</taxon>
        <taxon>Basidiomycota</taxon>
        <taxon>Agaricomycotina</taxon>
        <taxon>Agaricomycetes</taxon>
        <taxon>Agaricomycetidae</taxon>
        <taxon>Agaricales</taxon>
        <taxon>Marasmiineae</taxon>
        <taxon>Mycenaceae</taxon>
        <taxon>Mycena</taxon>
    </lineage>
</organism>
<keyword evidence="6 9" id="KW-0472">Membrane</keyword>
<keyword evidence="4" id="KW-0256">Endoplasmic reticulum</keyword>
<keyword evidence="5 9" id="KW-1133">Transmembrane helix</keyword>